<dbReference type="Gene3D" id="3.40.50.1820">
    <property type="entry name" value="alpha/beta hydrolase"/>
    <property type="match status" value="1"/>
</dbReference>
<gene>
    <name evidence="3" type="ORF">GCM10009533_43980</name>
</gene>
<dbReference type="Proteomes" id="UP001500729">
    <property type="component" value="Unassembled WGS sequence"/>
</dbReference>
<feature type="signal peptide" evidence="1">
    <location>
        <begin position="1"/>
        <end position="25"/>
    </location>
</feature>
<dbReference type="PANTHER" id="PTHR11559">
    <property type="entry name" value="CARBOXYLESTERASE"/>
    <property type="match status" value="1"/>
</dbReference>
<keyword evidence="1" id="KW-0732">Signal</keyword>
<evidence type="ECO:0000313" key="3">
    <source>
        <dbReference type="EMBL" id="GAA0540086.1"/>
    </source>
</evidence>
<dbReference type="EMBL" id="BAAAGS010000031">
    <property type="protein sequence ID" value="GAA0540086.1"/>
    <property type="molecule type" value="Genomic_DNA"/>
</dbReference>
<accession>A0ABP3NEE0</accession>
<reference evidence="4" key="1">
    <citation type="journal article" date="2019" name="Int. J. Syst. Evol. Microbiol.">
        <title>The Global Catalogue of Microorganisms (GCM) 10K type strain sequencing project: providing services to taxonomists for standard genome sequencing and annotation.</title>
        <authorList>
            <consortium name="The Broad Institute Genomics Platform"/>
            <consortium name="The Broad Institute Genome Sequencing Center for Infectious Disease"/>
            <person name="Wu L."/>
            <person name="Ma J."/>
        </authorList>
    </citation>
    <scope>NUCLEOTIDE SEQUENCE [LARGE SCALE GENOMIC DNA]</scope>
    <source>
        <strain evidence="4">JCM 10303</strain>
    </source>
</reference>
<proteinExistence type="predicted"/>
<dbReference type="InterPro" id="IPR029058">
    <property type="entry name" value="AB_hydrolase_fold"/>
</dbReference>
<dbReference type="InterPro" id="IPR050309">
    <property type="entry name" value="Type-B_Carboxylest/Lipase"/>
</dbReference>
<dbReference type="Pfam" id="PF00135">
    <property type="entry name" value="COesterase"/>
    <property type="match status" value="1"/>
</dbReference>
<dbReference type="RefSeq" id="WP_009946348.1">
    <property type="nucleotide sequence ID" value="NZ_BAAAGS010000031.1"/>
</dbReference>
<dbReference type="InterPro" id="IPR002018">
    <property type="entry name" value="CarbesteraseB"/>
</dbReference>
<protein>
    <submittedName>
        <fullName evidence="3">Carboxylesterase family protein</fullName>
    </submittedName>
</protein>
<name>A0ABP3NEE0_SACER</name>
<evidence type="ECO:0000259" key="2">
    <source>
        <dbReference type="Pfam" id="PF00135"/>
    </source>
</evidence>
<comment type="caution">
    <text evidence="3">The sequence shown here is derived from an EMBL/GenBank/DDBJ whole genome shotgun (WGS) entry which is preliminary data.</text>
</comment>
<keyword evidence="4" id="KW-1185">Reference proteome</keyword>
<organism evidence="3 4">
    <name type="scientific">Saccharopolyspora erythraea</name>
    <name type="common">Streptomyces erythraeus</name>
    <dbReference type="NCBI Taxonomy" id="1836"/>
    <lineage>
        <taxon>Bacteria</taxon>
        <taxon>Bacillati</taxon>
        <taxon>Actinomycetota</taxon>
        <taxon>Actinomycetes</taxon>
        <taxon>Pseudonocardiales</taxon>
        <taxon>Pseudonocardiaceae</taxon>
        <taxon>Saccharopolyspora</taxon>
    </lineage>
</organism>
<evidence type="ECO:0000256" key="1">
    <source>
        <dbReference type="SAM" id="SignalP"/>
    </source>
</evidence>
<feature type="chain" id="PRO_5045117833" evidence="1">
    <location>
        <begin position="26"/>
        <end position="519"/>
    </location>
</feature>
<sequence length="519" mass="54526">MLEHVSWRRVSVAAAAAAVVAVTSAVTGSASPRAGADPSAVTIDSGQIVGAVTEDHRSFLGIPYAAPPVGELRWHAPEPPAPWTEPLDARTLPDACPQPDDPAQNEDCLKLNVTTPLPAGRAALPVVVWFHGGAFFRGAGGQYDPARMAVAGDVVVVTVNYRLGALGFLADDALGTTANFGLQDQIAALEWVRRNAAAFGGDPSNVTAMGGSAGGLSICAHLSNGVAPELFSRAIIQSGPCAAPFRTREQAGTESAALRAALGCDGPDAAACLRNAPADRVVRAQTGLTWSPTVGDRVVPRQPADVFAEGGIAPVDLLVGSNLDEGRFAVGMNHDGKGEPVTAEQYPRLVREQYGAVADRVLRRYPLSGFETPSIALATVQTDYTSTFPPYSVCPTLWTEQQASGKNPVYAFEFADRTAPPPEVIPGFPAGAQHASELQYLFGYSGAGAPLDPTQRALGDLMIEYWTSFARTGTPRAANGPEWPRFRSATDVLAFGDGGVRTVDLDQEHQCGFWREVAG</sequence>
<evidence type="ECO:0000313" key="4">
    <source>
        <dbReference type="Proteomes" id="UP001500729"/>
    </source>
</evidence>
<feature type="domain" description="Carboxylesterase type B" evidence="2">
    <location>
        <begin position="39"/>
        <end position="514"/>
    </location>
</feature>
<dbReference type="SUPFAM" id="SSF53474">
    <property type="entry name" value="alpha/beta-Hydrolases"/>
    <property type="match status" value="1"/>
</dbReference>